<comment type="caution">
    <text evidence="2">The sequence shown here is derived from an EMBL/GenBank/DDBJ whole genome shotgun (WGS) entry which is preliminary data.</text>
</comment>
<dbReference type="AlphaFoldDB" id="A0A438CRY7"/>
<proteinExistence type="predicted"/>
<name>A0A438CRY7_VITVI</name>
<gene>
    <name evidence="2" type="ORF">CK203_098053</name>
</gene>
<evidence type="ECO:0000256" key="1">
    <source>
        <dbReference type="SAM" id="MobiDB-lite"/>
    </source>
</evidence>
<feature type="compositionally biased region" description="Polar residues" evidence="1">
    <location>
        <begin position="60"/>
        <end position="110"/>
    </location>
</feature>
<feature type="region of interest" description="Disordered" evidence="1">
    <location>
        <begin position="60"/>
        <end position="123"/>
    </location>
</feature>
<evidence type="ECO:0000313" key="3">
    <source>
        <dbReference type="Proteomes" id="UP000288805"/>
    </source>
</evidence>
<dbReference type="Proteomes" id="UP000288805">
    <property type="component" value="Unassembled WGS sequence"/>
</dbReference>
<sequence>MVDVISSSSENPIVLTIGNIPSQSHTLILIWLFSLLKQDETKKETPPITAHFHQRYSLNSKWSNRSNGNSTGLPGGHSNNKGSTSHFSNKNLFDNQGKHNVQGNQGSLKSPQHHWHPNHEYGGDEDVMIGHGKGISITQGHPWLKAKIKGMSTSGQRLPHPPQPSH</sequence>
<protein>
    <submittedName>
        <fullName evidence="2">Uncharacterized protein</fullName>
    </submittedName>
</protein>
<organism evidence="2 3">
    <name type="scientific">Vitis vinifera</name>
    <name type="common">Grape</name>
    <dbReference type="NCBI Taxonomy" id="29760"/>
    <lineage>
        <taxon>Eukaryota</taxon>
        <taxon>Viridiplantae</taxon>
        <taxon>Streptophyta</taxon>
        <taxon>Embryophyta</taxon>
        <taxon>Tracheophyta</taxon>
        <taxon>Spermatophyta</taxon>
        <taxon>Magnoliopsida</taxon>
        <taxon>eudicotyledons</taxon>
        <taxon>Gunneridae</taxon>
        <taxon>Pentapetalae</taxon>
        <taxon>rosids</taxon>
        <taxon>Vitales</taxon>
        <taxon>Vitaceae</taxon>
        <taxon>Viteae</taxon>
        <taxon>Vitis</taxon>
    </lineage>
</organism>
<reference evidence="2 3" key="1">
    <citation type="journal article" date="2018" name="PLoS Genet.">
        <title>Population sequencing reveals clonal diversity and ancestral inbreeding in the grapevine cultivar Chardonnay.</title>
        <authorList>
            <person name="Roach M.J."/>
            <person name="Johnson D.L."/>
            <person name="Bohlmann J."/>
            <person name="van Vuuren H.J."/>
            <person name="Jones S.J."/>
            <person name="Pretorius I.S."/>
            <person name="Schmidt S.A."/>
            <person name="Borneman A.R."/>
        </authorList>
    </citation>
    <scope>NUCLEOTIDE SEQUENCE [LARGE SCALE GENOMIC DNA]</scope>
    <source>
        <strain evidence="3">cv. Chardonnay</strain>
        <tissue evidence="2">Leaf</tissue>
    </source>
</reference>
<accession>A0A438CRY7</accession>
<dbReference type="EMBL" id="QGNW01002049">
    <property type="protein sequence ID" value="RVW25987.1"/>
    <property type="molecule type" value="Genomic_DNA"/>
</dbReference>
<evidence type="ECO:0000313" key="2">
    <source>
        <dbReference type="EMBL" id="RVW25987.1"/>
    </source>
</evidence>